<keyword evidence="6 7" id="KW-0472">Membrane</keyword>
<keyword evidence="10" id="KW-1185">Reference proteome</keyword>
<dbReference type="Pfam" id="PF07690">
    <property type="entry name" value="MFS_1"/>
    <property type="match status" value="1"/>
</dbReference>
<evidence type="ECO:0000256" key="6">
    <source>
        <dbReference type="ARBA" id="ARBA00023136"/>
    </source>
</evidence>
<dbReference type="GO" id="GO:0005886">
    <property type="term" value="C:plasma membrane"/>
    <property type="evidence" value="ECO:0007669"/>
    <property type="project" value="UniProtKB-SubCell"/>
</dbReference>
<keyword evidence="2" id="KW-0813">Transport</keyword>
<name>A0A7W9ME73_9ACTN</name>
<evidence type="ECO:0000256" key="7">
    <source>
        <dbReference type="SAM" id="Phobius"/>
    </source>
</evidence>
<proteinExistence type="predicted"/>
<feature type="transmembrane region" description="Helical" evidence="7">
    <location>
        <begin position="254"/>
        <end position="274"/>
    </location>
</feature>
<feature type="transmembrane region" description="Helical" evidence="7">
    <location>
        <begin position="221"/>
        <end position="242"/>
    </location>
</feature>
<evidence type="ECO:0000256" key="1">
    <source>
        <dbReference type="ARBA" id="ARBA00004651"/>
    </source>
</evidence>
<comment type="subcellular location">
    <subcellularLocation>
        <location evidence="1">Cell membrane</location>
        <topology evidence="1">Multi-pass membrane protein</topology>
    </subcellularLocation>
</comment>
<comment type="caution">
    <text evidence="9">The sequence shown here is derived from an EMBL/GenBank/DDBJ whole genome shotgun (WGS) entry which is preliminary data.</text>
</comment>
<dbReference type="AlphaFoldDB" id="A0A7W9ME73"/>
<gene>
    <name evidence="9" type="ORF">F4562_000005</name>
</gene>
<evidence type="ECO:0000256" key="5">
    <source>
        <dbReference type="ARBA" id="ARBA00022989"/>
    </source>
</evidence>
<keyword evidence="3" id="KW-1003">Cell membrane</keyword>
<keyword evidence="4 7" id="KW-0812">Transmembrane</keyword>
<dbReference type="PROSITE" id="PS50850">
    <property type="entry name" value="MFS"/>
    <property type="match status" value="1"/>
</dbReference>
<feature type="transmembrane region" description="Helical" evidence="7">
    <location>
        <begin position="166"/>
        <end position="188"/>
    </location>
</feature>
<evidence type="ECO:0000259" key="8">
    <source>
        <dbReference type="PROSITE" id="PS50850"/>
    </source>
</evidence>
<feature type="transmembrane region" description="Helical" evidence="7">
    <location>
        <begin position="286"/>
        <end position="304"/>
    </location>
</feature>
<organism evidence="9 10">
    <name type="scientific">Streptosporangium becharense</name>
    <dbReference type="NCBI Taxonomy" id="1816182"/>
    <lineage>
        <taxon>Bacteria</taxon>
        <taxon>Bacillati</taxon>
        <taxon>Actinomycetota</taxon>
        <taxon>Actinomycetes</taxon>
        <taxon>Streptosporangiales</taxon>
        <taxon>Streptosporangiaceae</taxon>
        <taxon>Streptosporangium</taxon>
    </lineage>
</organism>
<dbReference type="Proteomes" id="UP000540685">
    <property type="component" value="Unassembled WGS sequence"/>
</dbReference>
<dbReference type="Gene3D" id="1.20.1250.20">
    <property type="entry name" value="MFS general substrate transporter like domains"/>
    <property type="match status" value="1"/>
</dbReference>
<evidence type="ECO:0000313" key="10">
    <source>
        <dbReference type="Proteomes" id="UP000540685"/>
    </source>
</evidence>
<evidence type="ECO:0000256" key="2">
    <source>
        <dbReference type="ARBA" id="ARBA00022448"/>
    </source>
</evidence>
<dbReference type="InterPro" id="IPR011701">
    <property type="entry name" value="MFS"/>
</dbReference>
<dbReference type="EMBL" id="JACHMP010000001">
    <property type="protein sequence ID" value="MBB5816943.1"/>
    <property type="molecule type" value="Genomic_DNA"/>
</dbReference>
<protein>
    <submittedName>
        <fullName evidence="9">MFS family permease</fullName>
    </submittedName>
</protein>
<dbReference type="PANTHER" id="PTHR43266:SF2">
    <property type="entry name" value="MAJOR FACILITATOR SUPERFAMILY (MFS) PROFILE DOMAIN-CONTAINING PROTEIN"/>
    <property type="match status" value="1"/>
</dbReference>
<dbReference type="InterPro" id="IPR020846">
    <property type="entry name" value="MFS_dom"/>
</dbReference>
<dbReference type="PANTHER" id="PTHR43266">
    <property type="entry name" value="MACROLIDE-EFFLUX PROTEIN"/>
    <property type="match status" value="1"/>
</dbReference>
<reference evidence="9 10" key="1">
    <citation type="submission" date="2020-08" db="EMBL/GenBank/DDBJ databases">
        <title>Sequencing the genomes of 1000 actinobacteria strains.</title>
        <authorList>
            <person name="Klenk H.-P."/>
        </authorList>
    </citation>
    <scope>NUCLEOTIDE SEQUENCE [LARGE SCALE GENOMIC DNA]</scope>
    <source>
        <strain evidence="9 10">DSM 46887</strain>
    </source>
</reference>
<sequence length="406" mass="40740">MNRILLLFLAADALSLLGNSLIAIVLPLLALERLGSVGAAGTVSLVTALPLVVGGLVGGLVVDRVSRRTAAITGDVSSALAVAALPLVDLVWGLDLGWFGVLGVLGALADIPAMTAREAMVPEVARLSGAGLERVTGVREGTGAAMIIIGPGVAGLALAVASPATVLWGIAAVSLVSAVCGLLLPRAVGAKPAGLRRLGGLRDALGELRAGFTVLGGDRRLLTVILFVTACAAVLACFQGIIMPVHFSRAGTPGLLGTILIAIAAGMIAGSGLYAAAGGKSRRRPWATGSLALLAAGVLVLATLASYPVILLGAVVTGAGMGVLSSVFAVVTQEAIPEHVRGRVFSVQNMFTSLACPVAVFTTGMAIDLSTLATTSLTLGLIWAVTSALAAATATFRELDERGDRP</sequence>
<dbReference type="CDD" id="cd06173">
    <property type="entry name" value="MFS_MefA_like"/>
    <property type="match status" value="1"/>
</dbReference>
<dbReference type="GO" id="GO:0022857">
    <property type="term" value="F:transmembrane transporter activity"/>
    <property type="evidence" value="ECO:0007669"/>
    <property type="project" value="InterPro"/>
</dbReference>
<dbReference type="RefSeq" id="WP_184548489.1">
    <property type="nucleotide sequence ID" value="NZ_JACHMP010000001.1"/>
</dbReference>
<feature type="transmembrane region" description="Helical" evidence="7">
    <location>
        <begin position="141"/>
        <end position="160"/>
    </location>
</feature>
<dbReference type="SUPFAM" id="SSF103473">
    <property type="entry name" value="MFS general substrate transporter"/>
    <property type="match status" value="1"/>
</dbReference>
<evidence type="ECO:0000256" key="3">
    <source>
        <dbReference type="ARBA" id="ARBA00022475"/>
    </source>
</evidence>
<evidence type="ECO:0000256" key="4">
    <source>
        <dbReference type="ARBA" id="ARBA00022692"/>
    </source>
</evidence>
<accession>A0A7W9ME73</accession>
<feature type="transmembrane region" description="Helical" evidence="7">
    <location>
        <begin position="310"/>
        <end position="332"/>
    </location>
</feature>
<feature type="transmembrane region" description="Helical" evidence="7">
    <location>
        <begin position="39"/>
        <end position="62"/>
    </location>
</feature>
<feature type="transmembrane region" description="Helical" evidence="7">
    <location>
        <begin position="344"/>
        <end position="367"/>
    </location>
</feature>
<evidence type="ECO:0000313" key="9">
    <source>
        <dbReference type="EMBL" id="MBB5816943.1"/>
    </source>
</evidence>
<keyword evidence="5 7" id="KW-1133">Transmembrane helix</keyword>
<dbReference type="InterPro" id="IPR036259">
    <property type="entry name" value="MFS_trans_sf"/>
</dbReference>
<feature type="domain" description="Major facilitator superfamily (MFS) profile" evidence="8">
    <location>
        <begin position="204"/>
        <end position="406"/>
    </location>
</feature>
<feature type="transmembrane region" description="Helical" evidence="7">
    <location>
        <begin position="373"/>
        <end position="396"/>
    </location>
</feature>